<evidence type="ECO:0000256" key="1">
    <source>
        <dbReference type="ARBA" id="ARBA00005537"/>
    </source>
</evidence>
<reference evidence="5" key="1">
    <citation type="journal article" date="2011" name="Nat. Commun.">
        <title>Effector diversification within compartments of the Leptosphaeria maculans genome affected by Repeat-Induced Point mutations.</title>
        <authorList>
            <person name="Rouxel T."/>
            <person name="Grandaubert J."/>
            <person name="Hane J.K."/>
            <person name="Hoede C."/>
            <person name="van de Wouw A.P."/>
            <person name="Couloux A."/>
            <person name="Dominguez V."/>
            <person name="Anthouard V."/>
            <person name="Bally P."/>
            <person name="Bourras S."/>
            <person name="Cozijnsen A.J."/>
            <person name="Ciuffetti L.M."/>
            <person name="Degrave A."/>
            <person name="Dilmaghani A."/>
            <person name="Duret L."/>
            <person name="Fudal I."/>
            <person name="Goodwin S.B."/>
            <person name="Gout L."/>
            <person name="Glaser N."/>
            <person name="Linglin J."/>
            <person name="Kema G.H.J."/>
            <person name="Lapalu N."/>
            <person name="Lawrence C.B."/>
            <person name="May K."/>
            <person name="Meyer M."/>
            <person name="Ollivier B."/>
            <person name="Poulain J."/>
            <person name="Schoch C.L."/>
            <person name="Simon A."/>
            <person name="Spatafora J.W."/>
            <person name="Stachowiak A."/>
            <person name="Turgeon B.G."/>
            <person name="Tyler B.M."/>
            <person name="Vincent D."/>
            <person name="Weissenbach J."/>
            <person name="Amselem J."/>
            <person name="Quesneville H."/>
            <person name="Oliver R.P."/>
            <person name="Wincker P."/>
            <person name="Balesdent M.-H."/>
            <person name="Howlett B.J."/>
        </authorList>
    </citation>
    <scope>NUCLEOTIDE SEQUENCE [LARGE SCALE GENOMIC DNA]</scope>
    <source>
        <strain evidence="5">JN3 / isolate v23.1.3 / race Av1-4-5-6-7-8</strain>
    </source>
</reference>
<dbReference type="EMBL" id="FP929134">
    <property type="protein sequence ID" value="CBX98692.1"/>
    <property type="molecule type" value="Genomic_DNA"/>
</dbReference>
<feature type="compositionally biased region" description="Polar residues" evidence="3">
    <location>
        <begin position="106"/>
        <end position="118"/>
    </location>
</feature>
<name>E5A4Z4_LEPMJ</name>
<dbReference type="OMA" id="HLWAVVQ"/>
<proteinExistence type="inferred from homology"/>
<feature type="region of interest" description="Disordered" evidence="3">
    <location>
        <begin position="55"/>
        <end position="118"/>
    </location>
</feature>
<organism evidence="5">
    <name type="scientific">Leptosphaeria maculans (strain JN3 / isolate v23.1.3 / race Av1-4-5-6-7-8)</name>
    <name type="common">Blackleg fungus</name>
    <name type="synonym">Phoma lingam</name>
    <dbReference type="NCBI Taxonomy" id="985895"/>
    <lineage>
        <taxon>Eukaryota</taxon>
        <taxon>Fungi</taxon>
        <taxon>Dikarya</taxon>
        <taxon>Ascomycota</taxon>
        <taxon>Pezizomycotina</taxon>
        <taxon>Dothideomycetes</taxon>
        <taxon>Pleosporomycetidae</taxon>
        <taxon>Pleosporales</taxon>
        <taxon>Pleosporineae</taxon>
        <taxon>Leptosphaeriaceae</taxon>
        <taxon>Plenodomus</taxon>
        <taxon>Plenodomus lingam/Leptosphaeria maculans species complex</taxon>
    </lineage>
</organism>
<dbReference type="eggNOG" id="ENOG502S1AV">
    <property type="taxonomic scope" value="Eukaryota"/>
</dbReference>
<protein>
    <submittedName>
        <fullName evidence="4">Uncharacterized protein</fullName>
    </submittedName>
</protein>
<accession>E5A4Z4</accession>
<dbReference type="OrthoDB" id="21214at2759"/>
<evidence type="ECO:0000313" key="4">
    <source>
        <dbReference type="EMBL" id="CBX98692.1"/>
    </source>
</evidence>
<dbReference type="HOGENOM" id="CLU_071348_0_0_1"/>
<evidence type="ECO:0000256" key="2">
    <source>
        <dbReference type="ARBA" id="ARBA00023054"/>
    </source>
</evidence>
<dbReference type="Pfam" id="PF05769">
    <property type="entry name" value="SIKE"/>
    <property type="match status" value="1"/>
</dbReference>
<dbReference type="PANTHER" id="PTHR39472">
    <property type="entry name" value="EXPRESSED PROTEIN"/>
    <property type="match status" value="1"/>
</dbReference>
<keyword evidence="5" id="KW-1185">Reference proteome</keyword>
<dbReference type="InterPro" id="IPR008555">
    <property type="entry name" value="SIKE"/>
</dbReference>
<dbReference type="PANTHER" id="PTHR39472:SF1">
    <property type="entry name" value="EXPRESSED PROTEIN"/>
    <property type="match status" value="1"/>
</dbReference>
<sequence length="336" mass="36464">MSFKSLYKAPPHAEVAETKSPFALSLTHTQRSGPPPNFPSIQSPPHILHLVQRASKPRRTPTPHLGTTAIHSHPHPDTNKMNNYSFLEANGQTQPRPPPSPSQGSVAGSQVNGAQQNGIPMVNGLHSGGQQTDINHLWAVVQQLSQLLEENKAQTQGIVNGVAAIQGRAAEEGGPVGVGMREVNGEINAATRTAEISHLQSQLTTANATIATLSSANTSLSSLLTDYESALTLLLDKLRPYAYNQTSAVLAIHKHYQTLLDQERSTSLALRLEHAEWQAGLARVAETARAALRGQSEVEEGLRREGKELAEENRVLRRMVGWEEREGSDDEEEGLH</sequence>
<keyword evidence="2" id="KW-0175">Coiled coil</keyword>
<comment type="similarity">
    <text evidence="1">Belongs to the SIKE family.</text>
</comment>
<dbReference type="GeneID" id="13282144"/>
<gene>
    <name evidence="4" type="ORF">LEMA_P079310.1</name>
</gene>
<evidence type="ECO:0000313" key="5">
    <source>
        <dbReference type="Proteomes" id="UP000002668"/>
    </source>
</evidence>
<dbReference type="AlphaFoldDB" id="E5A4Z4"/>
<dbReference type="InParanoid" id="E5A4Z4"/>
<dbReference type="Proteomes" id="UP000002668">
    <property type="component" value="Genome"/>
</dbReference>
<dbReference type="VEuPathDB" id="FungiDB:LEMA_P079310.1"/>
<evidence type="ECO:0000256" key="3">
    <source>
        <dbReference type="SAM" id="MobiDB-lite"/>
    </source>
</evidence>